<evidence type="ECO:0000313" key="4">
    <source>
        <dbReference type="EMBL" id="CDW88000.1"/>
    </source>
</evidence>
<feature type="transmembrane region" description="Helical" evidence="2">
    <location>
        <begin position="47"/>
        <end position="71"/>
    </location>
</feature>
<organism evidence="4 5">
    <name type="scientific">Stylonychia lemnae</name>
    <name type="common">Ciliate</name>
    <dbReference type="NCBI Taxonomy" id="5949"/>
    <lineage>
        <taxon>Eukaryota</taxon>
        <taxon>Sar</taxon>
        <taxon>Alveolata</taxon>
        <taxon>Ciliophora</taxon>
        <taxon>Intramacronucleata</taxon>
        <taxon>Spirotrichea</taxon>
        <taxon>Stichotrichia</taxon>
        <taxon>Sporadotrichida</taxon>
        <taxon>Oxytrichidae</taxon>
        <taxon>Stylonychinae</taxon>
        <taxon>Stylonychia</taxon>
    </lineage>
</organism>
<feature type="chain" id="PRO_5001729814" evidence="3">
    <location>
        <begin position="22"/>
        <end position="147"/>
    </location>
</feature>
<evidence type="ECO:0000256" key="3">
    <source>
        <dbReference type="SAM" id="SignalP"/>
    </source>
</evidence>
<dbReference type="AlphaFoldDB" id="A0A078B007"/>
<name>A0A078B007_STYLE</name>
<dbReference type="InParanoid" id="A0A078B007"/>
<keyword evidence="5" id="KW-1185">Reference proteome</keyword>
<keyword evidence="2" id="KW-0812">Transmembrane</keyword>
<keyword evidence="3" id="KW-0732">Signal</keyword>
<reference evidence="4 5" key="1">
    <citation type="submission" date="2014-06" db="EMBL/GenBank/DDBJ databases">
        <authorList>
            <person name="Swart Estienne"/>
        </authorList>
    </citation>
    <scope>NUCLEOTIDE SEQUENCE [LARGE SCALE GENOMIC DNA]</scope>
    <source>
        <strain evidence="4 5">130c</strain>
    </source>
</reference>
<protein>
    <submittedName>
        <fullName evidence="4">Uncharacterized protein</fullName>
    </submittedName>
</protein>
<evidence type="ECO:0000256" key="2">
    <source>
        <dbReference type="SAM" id="Phobius"/>
    </source>
</evidence>
<keyword evidence="2" id="KW-1133">Transmembrane helix</keyword>
<evidence type="ECO:0000313" key="5">
    <source>
        <dbReference type="Proteomes" id="UP000039865"/>
    </source>
</evidence>
<feature type="region of interest" description="Disordered" evidence="1">
    <location>
        <begin position="125"/>
        <end position="147"/>
    </location>
</feature>
<gene>
    <name evidence="4" type="primary">Contig7216.g7731</name>
    <name evidence="4" type="ORF">STYLEM_17115</name>
</gene>
<sequence>MKCLQSIISFAVLALFGLASAAIQKQTHTKNFADHTQHGTPSLNREAAAGLGTGFGILGVLMIFSCVKIIMEEMWKHKDQNQKTQAAIQKFRELGLNQKEIDDEYDEIILYRGKTEEQAALIRAKRQRRGGAVAVSQNDQGEHEERL</sequence>
<accession>A0A078B007</accession>
<dbReference type="EMBL" id="CCKQ01016121">
    <property type="protein sequence ID" value="CDW88000.1"/>
    <property type="molecule type" value="Genomic_DNA"/>
</dbReference>
<dbReference type="Proteomes" id="UP000039865">
    <property type="component" value="Unassembled WGS sequence"/>
</dbReference>
<evidence type="ECO:0000256" key="1">
    <source>
        <dbReference type="SAM" id="MobiDB-lite"/>
    </source>
</evidence>
<proteinExistence type="predicted"/>
<keyword evidence="2" id="KW-0472">Membrane</keyword>
<feature type="signal peptide" evidence="3">
    <location>
        <begin position="1"/>
        <end position="21"/>
    </location>
</feature>